<evidence type="ECO:0000313" key="13">
    <source>
        <dbReference type="Proteomes" id="UP000006727"/>
    </source>
</evidence>
<dbReference type="EMBL" id="ABEU02000021">
    <property type="protein sequence ID" value="PNR32368.1"/>
    <property type="molecule type" value="Genomic_DNA"/>
</dbReference>
<evidence type="ECO:0000256" key="1">
    <source>
        <dbReference type="ARBA" id="ARBA00006529"/>
    </source>
</evidence>
<keyword evidence="6" id="KW-0418">Kinase</keyword>
<dbReference type="PaxDb" id="3218-PP1S216_64V6.1"/>
<name>A0A2K1ISY7_PHYPA</name>
<dbReference type="InterPro" id="IPR011009">
    <property type="entry name" value="Kinase-like_dom_sf"/>
</dbReference>
<feature type="domain" description="Protein kinase" evidence="10">
    <location>
        <begin position="1"/>
        <end position="247"/>
    </location>
</feature>
<evidence type="ECO:0000313" key="12">
    <source>
        <dbReference type="EnsemblPlants" id="PAC:32914838.CDS.1"/>
    </source>
</evidence>
<dbReference type="PROSITE" id="PS50011">
    <property type="entry name" value="PROTEIN_KINASE_DOM"/>
    <property type="match status" value="1"/>
</dbReference>
<evidence type="ECO:0000313" key="11">
    <source>
        <dbReference type="EMBL" id="PNR32368.1"/>
    </source>
</evidence>
<evidence type="ECO:0000256" key="5">
    <source>
        <dbReference type="ARBA" id="ARBA00022741"/>
    </source>
</evidence>
<dbReference type="InterPro" id="IPR000719">
    <property type="entry name" value="Prot_kinase_dom"/>
</dbReference>
<reference evidence="12" key="3">
    <citation type="submission" date="2020-12" db="UniProtKB">
        <authorList>
            <consortium name="EnsemblPlants"/>
        </authorList>
    </citation>
    <scope>IDENTIFICATION</scope>
</reference>
<dbReference type="Gramene" id="Pp3c21_22400V3.1">
    <property type="protein sequence ID" value="PAC:32914838.CDS.1"/>
    <property type="gene ID" value="Pp3c21_22400"/>
</dbReference>
<dbReference type="Pfam" id="PF00069">
    <property type="entry name" value="Pkinase"/>
    <property type="match status" value="1"/>
</dbReference>
<dbReference type="SUPFAM" id="SSF56112">
    <property type="entry name" value="Protein kinase-like (PK-like)"/>
    <property type="match status" value="1"/>
</dbReference>
<dbReference type="GO" id="GO:0007165">
    <property type="term" value="P:signal transduction"/>
    <property type="evidence" value="ECO:0000318"/>
    <property type="project" value="GO_Central"/>
</dbReference>
<dbReference type="EC" id="2.7.11.25" evidence="2"/>
<comment type="similarity">
    <text evidence="1">Belongs to the protein kinase superfamily. STE Ser/Thr protein kinase family. MAP kinase kinase kinase subfamily.</text>
</comment>
<gene>
    <name evidence="11" type="ORF">PHYPA_026494</name>
</gene>
<evidence type="ECO:0000259" key="10">
    <source>
        <dbReference type="PROSITE" id="PS50011"/>
    </source>
</evidence>
<dbReference type="PROSITE" id="PS00108">
    <property type="entry name" value="PROTEIN_KINASE_ST"/>
    <property type="match status" value="1"/>
</dbReference>
<accession>A0A2K1ISY7</accession>
<dbReference type="AlphaFoldDB" id="A0A2K1ISY7"/>
<dbReference type="EnsemblPlants" id="Pp3c21_22400V3.2">
    <property type="protein sequence ID" value="PAC:32914839.CDS.1"/>
    <property type="gene ID" value="Pp3c21_22400"/>
</dbReference>
<proteinExistence type="inferred from homology"/>
<comment type="catalytic activity">
    <reaction evidence="8">
        <text>L-threonyl-[protein] + ATP = O-phospho-L-threonyl-[protein] + ADP + H(+)</text>
        <dbReference type="Rhea" id="RHEA:46608"/>
        <dbReference type="Rhea" id="RHEA-COMP:11060"/>
        <dbReference type="Rhea" id="RHEA-COMP:11605"/>
        <dbReference type="ChEBI" id="CHEBI:15378"/>
        <dbReference type="ChEBI" id="CHEBI:30013"/>
        <dbReference type="ChEBI" id="CHEBI:30616"/>
        <dbReference type="ChEBI" id="CHEBI:61977"/>
        <dbReference type="ChEBI" id="CHEBI:456216"/>
        <dbReference type="EC" id="2.7.11.25"/>
    </reaction>
</comment>
<evidence type="ECO:0000256" key="2">
    <source>
        <dbReference type="ARBA" id="ARBA00012406"/>
    </source>
</evidence>
<keyword evidence="7" id="KW-0067">ATP-binding</keyword>
<evidence type="ECO:0000256" key="9">
    <source>
        <dbReference type="ARBA" id="ARBA00048329"/>
    </source>
</evidence>
<evidence type="ECO:0000256" key="8">
    <source>
        <dbReference type="ARBA" id="ARBA00047559"/>
    </source>
</evidence>
<sequence>MGLNLDSGELIAVKQMCIAHNNATKGRAQSHTRELEEEVKLLQNLSHPSIVRYLGTAREEEALNIFLEFVPGGSIASLLGKFGSFTETVMRMYTRQLLLGLEYLYNNHIMHQDIKGGNILVDNKGCIKLADFGASKKVVELATISEAKSMKGTPYWMAPEVIRQPGHNWQADMWSVGCTVIEMATCKPPWSQQFQEVAALFHIGTTKSHPPIPDHLSADGKDFLLKLLQMELRLRPSAAEMLKHRFVQSYEVCSGREGGEGGRVSEGDVRPTNSGCSVRTPMSFLDSLKGSLRQGGVELWDSGGESVKEPAFSFKDPQASFERYLNTDSAEIAHAEDLNCSMRLDSVRMDSLGLGSVRDSVRLASLRDSVRLDMSDCLQTCRSGQVLPRGTMCVRAALCKLGPFGEVLEIEEIKCIQPIVEVITAESCEHRKADCLLSNLERYPGGPGWFRWLVGYVVNVKLER</sequence>
<keyword evidence="5" id="KW-0547">Nucleotide-binding</keyword>
<dbReference type="STRING" id="3218.A0A2K1ISY7"/>
<dbReference type="FunCoup" id="A0A2K1ISY7">
    <property type="interactions" value="916"/>
</dbReference>
<dbReference type="PANTHER" id="PTHR11584:SF369">
    <property type="entry name" value="MITOGEN-ACTIVATED PROTEIN KINASE KINASE KINASE 19-RELATED"/>
    <property type="match status" value="1"/>
</dbReference>
<evidence type="ECO:0000256" key="4">
    <source>
        <dbReference type="ARBA" id="ARBA00022679"/>
    </source>
</evidence>
<reference evidence="11 13" key="2">
    <citation type="journal article" date="2018" name="Plant J.">
        <title>The Physcomitrella patens chromosome-scale assembly reveals moss genome structure and evolution.</title>
        <authorList>
            <person name="Lang D."/>
            <person name="Ullrich K.K."/>
            <person name="Murat F."/>
            <person name="Fuchs J."/>
            <person name="Jenkins J."/>
            <person name="Haas F.B."/>
            <person name="Piednoel M."/>
            <person name="Gundlach H."/>
            <person name="Van Bel M."/>
            <person name="Meyberg R."/>
            <person name="Vives C."/>
            <person name="Morata J."/>
            <person name="Symeonidi A."/>
            <person name="Hiss M."/>
            <person name="Muchero W."/>
            <person name="Kamisugi Y."/>
            <person name="Saleh O."/>
            <person name="Blanc G."/>
            <person name="Decker E.L."/>
            <person name="van Gessel N."/>
            <person name="Grimwood J."/>
            <person name="Hayes R.D."/>
            <person name="Graham S.W."/>
            <person name="Gunter L.E."/>
            <person name="McDaniel S.F."/>
            <person name="Hoernstein S.N.W."/>
            <person name="Larsson A."/>
            <person name="Li F.W."/>
            <person name="Perroud P.F."/>
            <person name="Phillips J."/>
            <person name="Ranjan P."/>
            <person name="Rokshar D.S."/>
            <person name="Rothfels C.J."/>
            <person name="Schneider L."/>
            <person name="Shu S."/>
            <person name="Stevenson D.W."/>
            <person name="Thummler F."/>
            <person name="Tillich M."/>
            <person name="Villarreal Aguilar J.C."/>
            <person name="Widiez T."/>
            <person name="Wong G.K."/>
            <person name="Wymore A."/>
            <person name="Zhang Y."/>
            <person name="Zimmer A.D."/>
            <person name="Quatrano R.S."/>
            <person name="Mayer K.F.X."/>
            <person name="Goodstein D."/>
            <person name="Casacuberta J.M."/>
            <person name="Vandepoele K."/>
            <person name="Reski R."/>
            <person name="Cuming A.C."/>
            <person name="Tuskan G.A."/>
            <person name="Maumus F."/>
            <person name="Salse J."/>
            <person name="Schmutz J."/>
            <person name="Rensing S.A."/>
        </authorList>
    </citation>
    <scope>NUCLEOTIDE SEQUENCE [LARGE SCALE GENOMIC DNA]</scope>
    <source>
        <strain evidence="12 13">cv. Gransden 2004</strain>
    </source>
</reference>
<dbReference type="Gene3D" id="1.10.510.10">
    <property type="entry name" value="Transferase(Phosphotransferase) domain 1"/>
    <property type="match status" value="1"/>
</dbReference>
<keyword evidence="4" id="KW-0808">Transferase</keyword>
<dbReference type="Proteomes" id="UP000006727">
    <property type="component" value="Chromosome 21"/>
</dbReference>
<dbReference type="SMART" id="SM00220">
    <property type="entry name" value="S_TKc"/>
    <property type="match status" value="1"/>
</dbReference>
<organism evidence="11">
    <name type="scientific">Physcomitrium patens</name>
    <name type="common">Spreading-leaved earth moss</name>
    <name type="synonym">Physcomitrella patens</name>
    <dbReference type="NCBI Taxonomy" id="3218"/>
    <lineage>
        <taxon>Eukaryota</taxon>
        <taxon>Viridiplantae</taxon>
        <taxon>Streptophyta</taxon>
        <taxon>Embryophyta</taxon>
        <taxon>Bryophyta</taxon>
        <taxon>Bryophytina</taxon>
        <taxon>Bryopsida</taxon>
        <taxon>Funariidae</taxon>
        <taxon>Funariales</taxon>
        <taxon>Funariaceae</taxon>
        <taxon>Physcomitrium</taxon>
    </lineage>
</organism>
<dbReference type="EnsemblPlants" id="Pp3c21_22400V3.1">
    <property type="protein sequence ID" value="PAC:32914838.CDS.1"/>
    <property type="gene ID" value="Pp3c21_22400"/>
</dbReference>
<dbReference type="InParanoid" id="A0A2K1ISY7"/>
<dbReference type="GO" id="GO:0004672">
    <property type="term" value="F:protein kinase activity"/>
    <property type="evidence" value="ECO:0000318"/>
    <property type="project" value="GO_Central"/>
</dbReference>
<evidence type="ECO:0000256" key="3">
    <source>
        <dbReference type="ARBA" id="ARBA00022527"/>
    </source>
</evidence>
<evidence type="ECO:0000256" key="6">
    <source>
        <dbReference type="ARBA" id="ARBA00022777"/>
    </source>
</evidence>
<dbReference type="GO" id="GO:0005524">
    <property type="term" value="F:ATP binding"/>
    <property type="evidence" value="ECO:0007669"/>
    <property type="project" value="UniProtKB-KW"/>
</dbReference>
<dbReference type="GO" id="GO:0004709">
    <property type="term" value="F:MAP kinase kinase kinase activity"/>
    <property type="evidence" value="ECO:0007669"/>
    <property type="project" value="UniProtKB-EC"/>
</dbReference>
<dbReference type="PANTHER" id="PTHR11584">
    <property type="entry name" value="SERINE/THREONINE PROTEIN KINASE"/>
    <property type="match status" value="1"/>
</dbReference>
<dbReference type="CDD" id="cd06606">
    <property type="entry name" value="STKc_MAPKKK"/>
    <property type="match status" value="1"/>
</dbReference>
<evidence type="ECO:0000256" key="7">
    <source>
        <dbReference type="ARBA" id="ARBA00022840"/>
    </source>
</evidence>
<keyword evidence="3" id="KW-0723">Serine/threonine-protein kinase</keyword>
<keyword evidence="13" id="KW-1185">Reference proteome</keyword>
<protein>
    <recommendedName>
        <fullName evidence="2">mitogen-activated protein kinase kinase kinase</fullName>
        <ecNumber evidence="2">2.7.11.25</ecNumber>
    </recommendedName>
</protein>
<dbReference type="InterPro" id="IPR008271">
    <property type="entry name" value="Ser/Thr_kinase_AS"/>
</dbReference>
<dbReference type="FunFam" id="1.10.510.10:FF:000382">
    <property type="entry name" value="Mitogen-activated protein kinase kinase kinase 2"/>
    <property type="match status" value="1"/>
</dbReference>
<dbReference type="Gramene" id="Pp3c21_22400V3.2">
    <property type="protein sequence ID" value="PAC:32914839.CDS.1"/>
    <property type="gene ID" value="Pp3c21_22400"/>
</dbReference>
<comment type="catalytic activity">
    <reaction evidence="9">
        <text>L-seryl-[protein] + ATP = O-phospho-L-seryl-[protein] + ADP + H(+)</text>
        <dbReference type="Rhea" id="RHEA:17989"/>
        <dbReference type="Rhea" id="RHEA-COMP:9863"/>
        <dbReference type="Rhea" id="RHEA-COMP:11604"/>
        <dbReference type="ChEBI" id="CHEBI:15378"/>
        <dbReference type="ChEBI" id="CHEBI:29999"/>
        <dbReference type="ChEBI" id="CHEBI:30616"/>
        <dbReference type="ChEBI" id="CHEBI:83421"/>
        <dbReference type="ChEBI" id="CHEBI:456216"/>
        <dbReference type="EC" id="2.7.11.25"/>
    </reaction>
</comment>
<reference evidence="11 13" key="1">
    <citation type="journal article" date="2008" name="Science">
        <title>The Physcomitrella genome reveals evolutionary insights into the conquest of land by plants.</title>
        <authorList>
            <person name="Rensing S."/>
            <person name="Lang D."/>
            <person name="Zimmer A."/>
            <person name="Terry A."/>
            <person name="Salamov A."/>
            <person name="Shapiro H."/>
            <person name="Nishiyama T."/>
            <person name="Perroud P.-F."/>
            <person name="Lindquist E."/>
            <person name="Kamisugi Y."/>
            <person name="Tanahashi T."/>
            <person name="Sakakibara K."/>
            <person name="Fujita T."/>
            <person name="Oishi K."/>
            <person name="Shin-I T."/>
            <person name="Kuroki Y."/>
            <person name="Toyoda A."/>
            <person name="Suzuki Y."/>
            <person name="Hashimoto A."/>
            <person name="Yamaguchi K."/>
            <person name="Sugano A."/>
            <person name="Kohara Y."/>
            <person name="Fujiyama A."/>
            <person name="Anterola A."/>
            <person name="Aoki S."/>
            <person name="Ashton N."/>
            <person name="Barbazuk W.B."/>
            <person name="Barker E."/>
            <person name="Bennetzen J."/>
            <person name="Bezanilla M."/>
            <person name="Blankenship R."/>
            <person name="Cho S.H."/>
            <person name="Dutcher S."/>
            <person name="Estelle M."/>
            <person name="Fawcett J.A."/>
            <person name="Gundlach H."/>
            <person name="Hanada K."/>
            <person name="Heyl A."/>
            <person name="Hicks K.A."/>
            <person name="Hugh J."/>
            <person name="Lohr M."/>
            <person name="Mayer K."/>
            <person name="Melkozernov A."/>
            <person name="Murata T."/>
            <person name="Nelson D."/>
            <person name="Pils B."/>
            <person name="Prigge M."/>
            <person name="Reiss B."/>
            <person name="Renner T."/>
            <person name="Rombauts S."/>
            <person name="Rushton P."/>
            <person name="Sanderfoot A."/>
            <person name="Schween G."/>
            <person name="Shiu S.-H."/>
            <person name="Stueber K."/>
            <person name="Theodoulou F.L."/>
            <person name="Tu H."/>
            <person name="Van de Peer Y."/>
            <person name="Verrier P.J."/>
            <person name="Waters E."/>
            <person name="Wood A."/>
            <person name="Yang L."/>
            <person name="Cove D."/>
            <person name="Cuming A."/>
            <person name="Hasebe M."/>
            <person name="Lucas S."/>
            <person name="Mishler D.B."/>
            <person name="Reski R."/>
            <person name="Grigoriev I."/>
            <person name="Quatrano R.S."/>
            <person name="Boore J.L."/>
        </authorList>
    </citation>
    <scope>NUCLEOTIDE SEQUENCE [LARGE SCALE GENOMIC DNA]</scope>
    <source>
        <strain evidence="12 13">cv. Gransden 2004</strain>
    </source>
</reference>